<dbReference type="InterPro" id="IPR000730">
    <property type="entry name" value="Pr_cel_nuc_antig"/>
</dbReference>
<dbReference type="InterPro" id="IPR046938">
    <property type="entry name" value="DNA_clamp_sf"/>
</dbReference>
<dbReference type="eggNOG" id="arCOG00488">
    <property type="taxonomic scope" value="Archaea"/>
</dbReference>
<protein>
    <recommendedName>
        <fullName evidence="4">DNA polymerase sliding clamp</fullName>
    </recommendedName>
    <alternativeName>
        <fullName evidence="4">Proliferating cell nuclear antigen homolog</fullName>
        <shortName evidence="4">PCNA</shortName>
    </alternativeName>
</protein>
<keyword evidence="10" id="KW-1185">Reference proteome</keyword>
<dbReference type="HAMAP" id="MF_00317">
    <property type="entry name" value="DNApol_clamp_arch"/>
    <property type="match status" value="1"/>
</dbReference>
<reference evidence="10" key="1">
    <citation type="submission" date="2010-05" db="EMBL/GenBank/DDBJ databases">
        <title>Complete sequence of Staphylothermus hellenicus DSM 12710.</title>
        <authorList>
            <consortium name="US DOE Joint Genome Institute"/>
            <person name="Lucas S."/>
            <person name="Copeland A."/>
            <person name="Lapidus A."/>
            <person name="Cheng J.-F."/>
            <person name="Bruce D."/>
            <person name="Goodwin L."/>
            <person name="Pitluck S."/>
            <person name="Davenport K."/>
            <person name="Detter J.C."/>
            <person name="Han C."/>
            <person name="Tapia R."/>
            <person name="Larimer F."/>
            <person name="Land M."/>
            <person name="Hauser L."/>
            <person name="Kyrpides N."/>
            <person name="Mikhailova N."/>
            <person name="Anderson I.J."/>
            <person name="Woyke T."/>
        </authorList>
    </citation>
    <scope>NUCLEOTIDE SEQUENCE [LARGE SCALE GENOMIC DNA]</scope>
    <source>
        <strain evidence="10">DSM 12710 / JCM 10830 / BK20S6-10-b1 / P8</strain>
    </source>
</reference>
<dbReference type="PANTHER" id="PTHR11352">
    <property type="entry name" value="PROLIFERATING CELL NUCLEAR ANTIGEN"/>
    <property type="match status" value="1"/>
</dbReference>
<dbReference type="Gene3D" id="3.70.10.10">
    <property type="match status" value="1"/>
</dbReference>
<comment type="function">
    <text evidence="6">Sliding clamp subunit. Responsible for tethering the catalytic subunit of DNA polymerase to DNA during high-speed replication.</text>
</comment>
<dbReference type="GO" id="GO:0030337">
    <property type="term" value="F:DNA polymerase processivity factor activity"/>
    <property type="evidence" value="ECO:0007669"/>
    <property type="project" value="UniProtKB-UniRule"/>
</dbReference>
<dbReference type="InterPro" id="IPR022649">
    <property type="entry name" value="Pr_cel_nuc_antig_C"/>
</dbReference>
<comment type="similarity">
    <text evidence="1 4 5">Belongs to the PCNA family.</text>
</comment>
<keyword evidence="2 4" id="KW-0235">DNA replication</keyword>
<keyword evidence="3 4" id="KW-0238">DNA-binding</keyword>
<dbReference type="GeneID" id="9233442"/>
<feature type="domain" description="Proliferating cell nuclear antigen PCNA C-terminal" evidence="8">
    <location>
        <begin position="132"/>
        <end position="245"/>
    </location>
</feature>
<evidence type="ECO:0000256" key="2">
    <source>
        <dbReference type="ARBA" id="ARBA00022705"/>
    </source>
</evidence>
<dbReference type="PANTHER" id="PTHR11352:SF0">
    <property type="entry name" value="PROLIFERATING CELL NUCLEAR ANTIGEN"/>
    <property type="match status" value="1"/>
</dbReference>
<gene>
    <name evidence="4" type="primary">pcn</name>
    <name evidence="9" type="ordered locus">Shell_0153</name>
</gene>
<comment type="function">
    <text evidence="4">Sliding clamp subunit that acts as a moving platform for DNA processing. Responsible for tethering the catalytic subunit of DNA polymerase and other proteins to DNA during high-speed replication.</text>
</comment>
<reference evidence="9 10" key="2">
    <citation type="journal article" date="2011" name="Stand. Genomic Sci.">
        <title>Complete genome sequence of Staphylothermus hellenicus P8.</title>
        <authorList>
            <person name="Anderson I."/>
            <person name="Wirth R."/>
            <person name="Lucas S."/>
            <person name="Copeland A."/>
            <person name="Lapidus A."/>
            <person name="Cheng J.F."/>
            <person name="Goodwin L."/>
            <person name="Pitluck S."/>
            <person name="Davenport K."/>
            <person name="Detter J.C."/>
            <person name="Han C."/>
            <person name="Tapia R."/>
            <person name="Land M."/>
            <person name="Hauser L."/>
            <person name="Pati A."/>
            <person name="Mikhailova N."/>
            <person name="Woyke T."/>
            <person name="Klenk H.P."/>
            <person name="Kyrpides N."/>
            <person name="Ivanova N."/>
        </authorList>
    </citation>
    <scope>NUCLEOTIDE SEQUENCE [LARGE SCALE GENOMIC DNA]</scope>
    <source>
        <strain evidence="10">DSM 12710 / JCM 10830 / BK20S6-10-b1 / P8</strain>
    </source>
</reference>
<evidence type="ECO:0000313" key="9">
    <source>
        <dbReference type="EMBL" id="ADI31296.1"/>
    </source>
</evidence>
<dbReference type="GO" id="GO:0006272">
    <property type="term" value="P:leading strand elongation"/>
    <property type="evidence" value="ECO:0007669"/>
    <property type="project" value="TreeGrafter"/>
</dbReference>
<name>D7DAU9_STAHD</name>
<dbReference type="KEGG" id="shc:Shell_0153"/>
<dbReference type="InterPro" id="IPR022648">
    <property type="entry name" value="Pr_cel_nuc_antig_N"/>
</dbReference>
<evidence type="ECO:0000256" key="1">
    <source>
        <dbReference type="ARBA" id="ARBA00010462"/>
    </source>
</evidence>
<dbReference type="Pfam" id="PF00705">
    <property type="entry name" value="PCNA_N"/>
    <property type="match status" value="1"/>
</dbReference>
<evidence type="ECO:0000256" key="4">
    <source>
        <dbReference type="HAMAP-Rule" id="MF_00317"/>
    </source>
</evidence>
<dbReference type="GO" id="GO:0006275">
    <property type="term" value="P:regulation of DNA replication"/>
    <property type="evidence" value="ECO:0007669"/>
    <property type="project" value="UniProtKB-UniRule"/>
</dbReference>
<dbReference type="STRING" id="591019.Shell_0153"/>
<dbReference type="GO" id="GO:0003677">
    <property type="term" value="F:DNA binding"/>
    <property type="evidence" value="ECO:0007669"/>
    <property type="project" value="UniProtKB-UniRule"/>
</dbReference>
<organism evidence="9 10">
    <name type="scientific">Staphylothermus hellenicus (strain DSM 12710 / JCM 10830 / BK20S6-10-b1 / P8)</name>
    <dbReference type="NCBI Taxonomy" id="591019"/>
    <lineage>
        <taxon>Archaea</taxon>
        <taxon>Thermoproteota</taxon>
        <taxon>Thermoprotei</taxon>
        <taxon>Desulfurococcales</taxon>
        <taxon>Desulfurococcaceae</taxon>
        <taxon>Staphylothermus</taxon>
    </lineage>
</organism>
<dbReference type="SUPFAM" id="SSF55979">
    <property type="entry name" value="DNA clamp"/>
    <property type="match status" value="2"/>
</dbReference>
<accession>D7DAU9</accession>
<evidence type="ECO:0000256" key="5">
    <source>
        <dbReference type="RuleBase" id="RU003671"/>
    </source>
</evidence>
<sequence>MKLRFADARAWRYAMSAIGKIIDEGAYKIQENGIRLRAIDPSRIVMVDFHIPREGLIEYEFDKEETIGVNMEDLTKILRRAVKGDELELQTLEAGRLAVVFLGRGTRMFIIPSLETIAEELPELKIPFTVKAKMLPSTFRDVVKELEPISDAIEFRAIKDEQKIIAKASGDMVEAEIELSVENGALIDFEASEDARAIYTIDYLSDISGASQAAEELAFEFATAVPCKIEYVLPQEGRLIFYVAPRVE</sequence>
<evidence type="ECO:0000256" key="6">
    <source>
        <dbReference type="RuleBase" id="RU003673"/>
    </source>
</evidence>
<dbReference type="Proteomes" id="UP000002573">
    <property type="component" value="Chromosome"/>
</dbReference>
<dbReference type="CDD" id="cd00577">
    <property type="entry name" value="PCNA"/>
    <property type="match status" value="1"/>
</dbReference>
<comment type="subunit">
    <text evidence="4">Homotrimer. The subunits circularize to form a toroid; DNA passes through its center. Replication factor C (RFC) is required to load the toroid on the DNA.</text>
</comment>
<dbReference type="HOGENOM" id="CLU_043978_1_0_2"/>
<dbReference type="PRINTS" id="PR00339">
    <property type="entry name" value="PCNACYCLIN"/>
</dbReference>
<evidence type="ECO:0000256" key="3">
    <source>
        <dbReference type="ARBA" id="ARBA00023125"/>
    </source>
</evidence>
<evidence type="ECO:0000259" key="7">
    <source>
        <dbReference type="Pfam" id="PF00705"/>
    </source>
</evidence>
<dbReference type="OrthoDB" id="14749at2157"/>
<proteinExistence type="inferred from homology"/>
<feature type="domain" description="Proliferating cell nuclear antigen PCNA N-terminal" evidence="7">
    <location>
        <begin position="3"/>
        <end position="92"/>
    </location>
</feature>
<dbReference type="RefSeq" id="WP_013142494.1">
    <property type="nucleotide sequence ID" value="NC_014205.1"/>
</dbReference>
<evidence type="ECO:0000313" key="10">
    <source>
        <dbReference type="Proteomes" id="UP000002573"/>
    </source>
</evidence>
<evidence type="ECO:0000259" key="8">
    <source>
        <dbReference type="Pfam" id="PF02747"/>
    </source>
</evidence>
<dbReference type="NCBIfam" id="NF002221">
    <property type="entry name" value="PRK01115.1-4"/>
    <property type="match status" value="1"/>
</dbReference>
<dbReference type="EMBL" id="CP002051">
    <property type="protein sequence ID" value="ADI31296.1"/>
    <property type="molecule type" value="Genomic_DNA"/>
</dbReference>
<dbReference type="Pfam" id="PF02747">
    <property type="entry name" value="PCNA_C"/>
    <property type="match status" value="1"/>
</dbReference>
<dbReference type="AlphaFoldDB" id="D7DAU9"/>